<comment type="caution">
    <text evidence="4">The sequence shown here is derived from an EMBL/GenBank/DDBJ whole genome shotgun (WGS) entry which is preliminary data.</text>
</comment>
<evidence type="ECO:0000259" key="3">
    <source>
        <dbReference type="Pfam" id="PF00535"/>
    </source>
</evidence>
<dbReference type="Proteomes" id="UP000036449">
    <property type="component" value="Unassembled WGS sequence"/>
</dbReference>
<keyword evidence="5" id="KW-1185">Reference proteome</keyword>
<dbReference type="OrthoDB" id="8416156at2"/>
<dbReference type="PATRIC" id="fig|1187852.3.peg.5779"/>
<evidence type="ECO:0000313" key="5">
    <source>
        <dbReference type="Proteomes" id="UP000036449"/>
    </source>
</evidence>
<dbReference type="Gene3D" id="3.90.550.10">
    <property type="entry name" value="Spore Coat Polysaccharide Biosynthesis Protein SpsA, Chain A"/>
    <property type="match status" value="1"/>
</dbReference>
<dbReference type="SUPFAM" id="SSF53448">
    <property type="entry name" value="Nucleotide-diphospho-sugar transferases"/>
    <property type="match status" value="1"/>
</dbReference>
<dbReference type="EMBL" id="LABZ01000060">
    <property type="protein sequence ID" value="KMO42903.1"/>
    <property type="molecule type" value="Genomic_DNA"/>
</dbReference>
<keyword evidence="2" id="KW-0812">Transmembrane</keyword>
<dbReference type="PANTHER" id="PTHR43630">
    <property type="entry name" value="POLY-BETA-1,6-N-ACETYL-D-GLUCOSAMINE SYNTHASE"/>
    <property type="match status" value="1"/>
</dbReference>
<dbReference type="GO" id="GO:0016740">
    <property type="term" value="F:transferase activity"/>
    <property type="evidence" value="ECO:0007669"/>
    <property type="project" value="UniProtKB-KW"/>
</dbReference>
<accession>A0A0J6TB92</accession>
<proteinExistence type="inferred from homology"/>
<evidence type="ECO:0000256" key="2">
    <source>
        <dbReference type="SAM" id="Phobius"/>
    </source>
</evidence>
<organism evidence="4 5">
    <name type="scientific">Methylobacterium tarhaniae</name>
    <dbReference type="NCBI Taxonomy" id="1187852"/>
    <lineage>
        <taxon>Bacteria</taxon>
        <taxon>Pseudomonadati</taxon>
        <taxon>Pseudomonadota</taxon>
        <taxon>Alphaproteobacteria</taxon>
        <taxon>Hyphomicrobiales</taxon>
        <taxon>Methylobacteriaceae</taxon>
        <taxon>Methylobacterium</taxon>
    </lineage>
</organism>
<evidence type="ECO:0000256" key="1">
    <source>
        <dbReference type="ARBA" id="ARBA00038494"/>
    </source>
</evidence>
<dbReference type="InterPro" id="IPR001173">
    <property type="entry name" value="Glyco_trans_2-like"/>
</dbReference>
<comment type="similarity">
    <text evidence="1">Belongs to the glycosyltransferase 2 family. WaaE/KdtX subfamily.</text>
</comment>
<reference evidence="4 5" key="1">
    <citation type="submission" date="2015-03" db="EMBL/GenBank/DDBJ databases">
        <title>Genome sequencing of Methylobacterium tarhaniae DSM 25844.</title>
        <authorList>
            <person name="Chaudhry V."/>
            <person name="Patil P.B."/>
        </authorList>
    </citation>
    <scope>NUCLEOTIDE SEQUENCE [LARGE SCALE GENOMIC DNA]</scope>
    <source>
        <strain evidence="4 5">DSM 25844</strain>
    </source>
</reference>
<dbReference type="AlphaFoldDB" id="A0A0J6TB92"/>
<keyword evidence="2" id="KW-1133">Transmembrane helix</keyword>
<feature type="domain" description="Glycosyltransferase 2-like" evidence="3">
    <location>
        <begin position="5"/>
        <end position="136"/>
    </location>
</feature>
<dbReference type="Pfam" id="PF00535">
    <property type="entry name" value="Glycos_transf_2"/>
    <property type="match status" value="1"/>
</dbReference>
<dbReference type="InterPro" id="IPR029044">
    <property type="entry name" value="Nucleotide-diphossugar_trans"/>
</dbReference>
<keyword evidence="2" id="KW-0472">Membrane</keyword>
<sequence length="340" mass="38087">MQLTIGIKAFNEEKHIAESISSAIQAGAPFQTRIILADSGSTDRTIEIASKFDIDIVQLAKSAERSPGVGAQLAFQYSSGDYFYMLDGDMILDREFLTSAIEFLNGNEEYAAVGGQVREMNAVNSEFRIRSETFARGKSYISGDVDRLDGGGLYRTSAIAQVGYFSDQNLHAFEEFDLAARLLSKGWKLARIDNVAVYHFGHTINSYHLLYKRIRSGNSGAIGQIVRGSLFQPHFNIIIRNLGHVRNAIIVWLWLCILIILTCLDFDPRIKVIMCLSIAISPLIFLAFRRKSLSLGLYSLTGWLVNAFGLIPGLFRKRVSPKSPIRAIFIKRQKTNHRQN</sequence>
<evidence type="ECO:0000313" key="4">
    <source>
        <dbReference type="EMBL" id="KMO42903.1"/>
    </source>
</evidence>
<dbReference type="PANTHER" id="PTHR43630:SF2">
    <property type="entry name" value="GLYCOSYLTRANSFERASE"/>
    <property type="match status" value="1"/>
</dbReference>
<keyword evidence="4" id="KW-0808">Transferase</keyword>
<name>A0A0J6TB92_9HYPH</name>
<feature type="transmembrane region" description="Helical" evidence="2">
    <location>
        <begin position="295"/>
        <end position="315"/>
    </location>
</feature>
<gene>
    <name evidence="4" type="ORF">VQ03_09825</name>
</gene>
<feature type="transmembrane region" description="Helical" evidence="2">
    <location>
        <begin position="245"/>
        <end position="264"/>
    </location>
</feature>
<dbReference type="RefSeq" id="WP_048450695.1">
    <property type="nucleotide sequence ID" value="NZ_LABZ01000060.1"/>
</dbReference>
<protein>
    <submittedName>
        <fullName evidence="4">Glycosyl transferase</fullName>
    </submittedName>
</protein>
<feature type="transmembrane region" description="Helical" evidence="2">
    <location>
        <begin position="271"/>
        <end position="289"/>
    </location>
</feature>